<feature type="domain" description="FAD-binding" evidence="4">
    <location>
        <begin position="10"/>
        <end position="350"/>
    </location>
</feature>
<dbReference type="AlphaFoldDB" id="A0A1H6E146"/>
<sequence length="523" mass="55668">MAPQKTKDGPVIVVGAGPVGLVAAIELARRGVDVRIVDMADGPSAGSRGKGLQPRSIEVMDDLGIAGRILATGRSRLPIRKYRGRTVLGVGEVNPDAGDPTPSTPYPRTLLVPQWRVEEALRERLDELGVRVEYGTELTGVEQDAGNVHATLRTTHGREDRSFAYLVGCDGASSTVRGLLGTGFLGRTDETVRMLTADVELSGLDRDFWHWWPGADGGLLALCPLAASDAFQLQVAVAPDVGTEVPAAGIQKLVEERTGRTDIRVRRVAWQSVWRFNVRMVDRYRTGRVFLVGDAAHVHAPAGGLGMNTGIQDAYNLGWKLAHVLAGAPQTLLDTYEQERLPVAADVLDLSGRLVDGRFKGLVPGEQRGSDTRQLTVHYPVGDLVGSPRQEGAAVQAGDRAPDSLLSRGNGSDVRVFDLLRGTHTSVLAFGPRSAAVAAGLRGHFPAGIRAFDLLGAGVSVPGGGENAFADSAGHARADYAVGGDTLFVIRPDGYVGLRLTDPDRTTVLRYLARLLPAVDTSE</sequence>
<keyword evidence="3" id="KW-0274">FAD</keyword>
<gene>
    <name evidence="5" type="ORF">SAMN05216223_12387</name>
</gene>
<dbReference type="InterPro" id="IPR036188">
    <property type="entry name" value="FAD/NAD-bd_sf"/>
</dbReference>
<evidence type="ECO:0000259" key="4">
    <source>
        <dbReference type="Pfam" id="PF01494"/>
    </source>
</evidence>
<dbReference type="InterPro" id="IPR002938">
    <property type="entry name" value="FAD-bd"/>
</dbReference>
<evidence type="ECO:0000256" key="3">
    <source>
        <dbReference type="ARBA" id="ARBA00022827"/>
    </source>
</evidence>
<evidence type="ECO:0000256" key="2">
    <source>
        <dbReference type="ARBA" id="ARBA00022630"/>
    </source>
</evidence>
<dbReference type="OrthoDB" id="8670884at2"/>
<dbReference type="InterPro" id="IPR050641">
    <property type="entry name" value="RIFMO-like"/>
</dbReference>
<dbReference type="GO" id="GO:0016709">
    <property type="term" value="F:oxidoreductase activity, acting on paired donors, with incorporation or reduction of molecular oxygen, NAD(P)H as one donor, and incorporation of one atom of oxygen"/>
    <property type="evidence" value="ECO:0007669"/>
    <property type="project" value="UniProtKB-ARBA"/>
</dbReference>
<organism evidence="5 6">
    <name type="scientific">Actinacidiphila yanglinensis</name>
    <dbReference type="NCBI Taxonomy" id="310779"/>
    <lineage>
        <taxon>Bacteria</taxon>
        <taxon>Bacillati</taxon>
        <taxon>Actinomycetota</taxon>
        <taxon>Actinomycetes</taxon>
        <taxon>Kitasatosporales</taxon>
        <taxon>Streptomycetaceae</taxon>
        <taxon>Actinacidiphila</taxon>
    </lineage>
</organism>
<evidence type="ECO:0000313" key="6">
    <source>
        <dbReference type="Proteomes" id="UP000236754"/>
    </source>
</evidence>
<dbReference type="Gene3D" id="3.40.30.120">
    <property type="match status" value="1"/>
</dbReference>
<dbReference type="EMBL" id="FNVU01000023">
    <property type="protein sequence ID" value="SEG91338.1"/>
    <property type="molecule type" value="Genomic_DNA"/>
</dbReference>
<comment type="cofactor">
    <cofactor evidence="1">
        <name>FAD</name>
        <dbReference type="ChEBI" id="CHEBI:57692"/>
    </cofactor>
</comment>
<dbReference type="NCBIfam" id="NF004832">
    <property type="entry name" value="PRK06184.1"/>
    <property type="match status" value="1"/>
</dbReference>
<dbReference type="GO" id="GO:0071949">
    <property type="term" value="F:FAD binding"/>
    <property type="evidence" value="ECO:0007669"/>
    <property type="project" value="InterPro"/>
</dbReference>
<protein>
    <submittedName>
        <fullName evidence="5">2-polyprenyl-6-methoxyphenol hydroxylase</fullName>
    </submittedName>
</protein>
<dbReference type="Gene3D" id="3.30.70.2450">
    <property type="match status" value="1"/>
</dbReference>
<dbReference type="PANTHER" id="PTHR43004:SF19">
    <property type="entry name" value="BINDING MONOOXYGENASE, PUTATIVE (JCVI)-RELATED"/>
    <property type="match status" value="1"/>
</dbReference>
<reference evidence="5 6" key="1">
    <citation type="submission" date="2016-10" db="EMBL/GenBank/DDBJ databases">
        <authorList>
            <person name="de Groot N.N."/>
        </authorList>
    </citation>
    <scope>NUCLEOTIDE SEQUENCE [LARGE SCALE GENOMIC DNA]</scope>
    <source>
        <strain evidence="5 6">CGMCC 4.2023</strain>
    </source>
</reference>
<dbReference type="Proteomes" id="UP000236754">
    <property type="component" value="Unassembled WGS sequence"/>
</dbReference>
<proteinExistence type="predicted"/>
<dbReference type="SUPFAM" id="SSF51905">
    <property type="entry name" value="FAD/NAD(P)-binding domain"/>
    <property type="match status" value="1"/>
</dbReference>
<name>A0A1H6E146_9ACTN</name>
<dbReference type="PANTHER" id="PTHR43004">
    <property type="entry name" value="TRK SYSTEM POTASSIUM UPTAKE PROTEIN"/>
    <property type="match status" value="1"/>
</dbReference>
<evidence type="ECO:0000256" key="1">
    <source>
        <dbReference type="ARBA" id="ARBA00001974"/>
    </source>
</evidence>
<evidence type="ECO:0000313" key="5">
    <source>
        <dbReference type="EMBL" id="SEG91338.1"/>
    </source>
</evidence>
<dbReference type="Gene3D" id="3.50.50.60">
    <property type="entry name" value="FAD/NAD(P)-binding domain"/>
    <property type="match status" value="1"/>
</dbReference>
<dbReference type="RefSeq" id="WP_103890087.1">
    <property type="nucleotide sequence ID" value="NZ_FNVU01000023.1"/>
</dbReference>
<dbReference type="PRINTS" id="PR00420">
    <property type="entry name" value="RNGMNOXGNASE"/>
</dbReference>
<keyword evidence="6" id="KW-1185">Reference proteome</keyword>
<accession>A0A1H6E146</accession>
<keyword evidence="2" id="KW-0285">Flavoprotein</keyword>
<dbReference type="Pfam" id="PF01494">
    <property type="entry name" value="FAD_binding_3"/>
    <property type="match status" value="1"/>
</dbReference>